<dbReference type="AlphaFoldDB" id="A0AAV6JVV9"/>
<accession>A0AAV6JVV9</accession>
<name>A0AAV6JVV9_9ERIC</name>
<evidence type="ECO:0000313" key="3">
    <source>
        <dbReference type="Proteomes" id="UP000823749"/>
    </source>
</evidence>
<keyword evidence="3" id="KW-1185">Reference proteome</keyword>
<feature type="domain" description="RNase H type-1" evidence="1">
    <location>
        <begin position="2"/>
        <end position="59"/>
    </location>
</feature>
<reference evidence="2 3" key="1">
    <citation type="submission" date="2020-08" db="EMBL/GenBank/DDBJ databases">
        <title>Plant Genome Project.</title>
        <authorList>
            <person name="Zhang R.-G."/>
        </authorList>
    </citation>
    <scope>NUCLEOTIDE SEQUENCE [LARGE SCALE GENOMIC DNA]</scope>
    <source>
        <strain evidence="2">WSP0</strain>
        <tissue evidence="2">Leaf</tissue>
    </source>
</reference>
<gene>
    <name evidence="2" type="ORF">RHGRI_016896</name>
</gene>
<dbReference type="InterPro" id="IPR002156">
    <property type="entry name" value="RNaseH_domain"/>
</dbReference>
<dbReference type="Pfam" id="PF13456">
    <property type="entry name" value="RVT_3"/>
    <property type="match status" value="1"/>
</dbReference>
<dbReference type="Proteomes" id="UP000823749">
    <property type="component" value="Chromosome 6"/>
</dbReference>
<organism evidence="2 3">
    <name type="scientific">Rhododendron griersonianum</name>
    <dbReference type="NCBI Taxonomy" id="479676"/>
    <lineage>
        <taxon>Eukaryota</taxon>
        <taxon>Viridiplantae</taxon>
        <taxon>Streptophyta</taxon>
        <taxon>Embryophyta</taxon>
        <taxon>Tracheophyta</taxon>
        <taxon>Spermatophyta</taxon>
        <taxon>Magnoliopsida</taxon>
        <taxon>eudicotyledons</taxon>
        <taxon>Gunneridae</taxon>
        <taxon>Pentapetalae</taxon>
        <taxon>asterids</taxon>
        <taxon>Ericales</taxon>
        <taxon>Ericaceae</taxon>
        <taxon>Ericoideae</taxon>
        <taxon>Rhodoreae</taxon>
        <taxon>Rhododendron</taxon>
    </lineage>
</organism>
<sequence>MHGNWVMGFHRTMRPMQSLEVELWALRDGLQLALDCRKITQIYAEMDALVAVLLIMRVDQPGHFLFDVKYFFCKMILEIRAKYFPM</sequence>
<evidence type="ECO:0000313" key="2">
    <source>
        <dbReference type="EMBL" id="KAG5544295.1"/>
    </source>
</evidence>
<dbReference type="GO" id="GO:0003676">
    <property type="term" value="F:nucleic acid binding"/>
    <property type="evidence" value="ECO:0007669"/>
    <property type="project" value="InterPro"/>
</dbReference>
<protein>
    <recommendedName>
        <fullName evidence="1">RNase H type-1 domain-containing protein</fullName>
    </recommendedName>
</protein>
<dbReference type="EMBL" id="JACTNZ010000006">
    <property type="protein sequence ID" value="KAG5544295.1"/>
    <property type="molecule type" value="Genomic_DNA"/>
</dbReference>
<evidence type="ECO:0000259" key="1">
    <source>
        <dbReference type="Pfam" id="PF13456"/>
    </source>
</evidence>
<comment type="caution">
    <text evidence="2">The sequence shown here is derived from an EMBL/GenBank/DDBJ whole genome shotgun (WGS) entry which is preliminary data.</text>
</comment>
<dbReference type="GO" id="GO:0004523">
    <property type="term" value="F:RNA-DNA hybrid ribonuclease activity"/>
    <property type="evidence" value="ECO:0007669"/>
    <property type="project" value="InterPro"/>
</dbReference>
<proteinExistence type="predicted"/>